<reference evidence="2 3" key="1">
    <citation type="submission" date="2021-07" db="EMBL/GenBank/DDBJ databases">
        <title>The Aristolochia fimbriata genome: insights into angiosperm evolution, floral development and chemical biosynthesis.</title>
        <authorList>
            <person name="Jiao Y."/>
        </authorList>
    </citation>
    <scope>NUCLEOTIDE SEQUENCE [LARGE SCALE GENOMIC DNA]</scope>
    <source>
        <strain evidence="2">IBCAS-2021</strain>
        <tissue evidence="2">Leaf</tissue>
    </source>
</reference>
<protein>
    <submittedName>
        <fullName evidence="2">Uncharacterized protein</fullName>
    </submittedName>
</protein>
<organism evidence="2 3">
    <name type="scientific">Aristolochia fimbriata</name>
    <name type="common">White veined hardy Dutchman's pipe vine</name>
    <dbReference type="NCBI Taxonomy" id="158543"/>
    <lineage>
        <taxon>Eukaryota</taxon>
        <taxon>Viridiplantae</taxon>
        <taxon>Streptophyta</taxon>
        <taxon>Embryophyta</taxon>
        <taxon>Tracheophyta</taxon>
        <taxon>Spermatophyta</taxon>
        <taxon>Magnoliopsida</taxon>
        <taxon>Magnoliidae</taxon>
        <taxon>Piperales</taxon>
        <taxon>Aristolochiaceae</taxon>
        <taxon>Aristolochia</taxon>
    </lineage>
</organism>
<dbReference type="Proteomes" id="UP000825729">
    <property type="component" value="Unassembled WGS sequence"/>
</dbReference>
<name>A0AAV7F8T5_ARIFI</name>
<feature type="region of interest" description="Disordered" evidence="1">
    <location>
        <begin position="302"/>
        <end position="359"/>
    </location>
</feature>
<proteinExistence type="predicted"/>
<gene>
    <name evidence="2" type="ORF">H6P81_000690</name>
</gene>
<comment type="caution">
    <text evidence="2">The sequence shown here is derived from an EMBL/GenBank/DDBJ whole genome shotgun (WGS) entry which is preliminary data.</text>
</comment>
<sequence>MDLTGTESGIRIHMARIPATEQWRCPIHAVVPPLSTTEEKNFVPTRSGWACPPVTRENPINLSFRFRRLRWVSRWQPQKRLRRPMHEKEARAARMPLTSRFSYWGILIPSCSSLFPVLNLGRGFMEQDINLELFLSKIWEGPFYLKCEPMIASKGISISVADISFLGAEDQTSTLERLLRSKRQPMAFLAKCWFEVAAVGCTEGRVERGPKLGGGGWWLFAFEGLSLFPCFFLLLPEELKIWDSGQMRDEGEKQEGLHGPRLRRRTIRSTGQPRTLIRTSIQTSPAPGLREKLNRLIRRTERLPAGGGGRRDDDAIFPGAVNTEAPDRNPTVPTWWGVKPGPTDTVQSRVTRPCEKSKD</sequence>
<dbReference type="EMBL" id="JAINDJ010000002">
    <property type="protein sequence ID" value="KAG9456182.1"/>
    <property type="molecule type" value="Genomic_DNA"/>
</dbReference>
<evidence type="ECO:0000313" key="3">
    <source>
        <dbReference type="Proteomes" id="UP000825729"/>
    </source>
</evidence>
<evidence type="ECO:0000313" key="2">
    <source>
        <dbReference type="EMBL" id="KAG9456182.1"/>
    </source>
</evidence>
<evidence type="ECO:0000256" key="1">
    <source>
        <dbReference type="SAM" id="MobiDB-lite"/>
    </source>
</evidence>
<keyword evidence="3" id="KW-1185">Reference proteome</keyword>
<accession>A0AAV7F8T5</accession>
<dbReference type="AlphaFoldDB" id="A0AAV7F8T5"/>